<proteinExistence type="predicted"/>
<dbReference type="EMBL" id="CACRXK020015245">
    <property type="protein sequence ID" value="CAB4028102.1"/>
    <property type="molecule type" value="Genomic_DNA"/>
</dbReference>
<dbReference type="SUPFAM" id="SSF49785">
    <property type="entry name" value="Galactose-binding domain-like"/>
    <property type="match status" value="1"/>
</dbReference>
<accession>A0A6S7KLL8</accession>
<dbReference type="OrthoDB" id="6147678at2759"/>
<name>A0A6S7KLL8_PARCT</name>
<evidence type="ECO:0000313" key="2">
    <source>
        <dbReference type="Proteomes" id="UP001152795"/>
    </source>
</evidence>
<keyword evidence="2" id="KW-1185">Reference proteome</keyword>
<dbReference type="InterPro" id="IPR000421">
    <property type="entry name" value="FA58C"/>
</dbReference>
<organism evidence="1 2">
    <name type="scientific">Paramuricea clavata</name>
    <name type="common">Red gorgonian</name>
    <name type="synonym">Violescent sea-whip</name>
    <dbReference type="NCBI Taxonomy" id="317549"/>
    <lineage>
        <taxon>Eukaryota</taxon>
        <taxon>Metazoa</taxon>
        <taxon>Cnidaria</taxon>
        <taxon>Anthozoa</taxon>
        <taxon>Octocorallia</taxon>
        <taxon>Malacalcyonacea</taxon>
        <taxon>Plexauridae</taxon>
        <taxon>Paramuricea</taxon>
    </lineage>
</organism>
<dbReference type="AlphaFoldDB" id="A0A6S7KLL8"/>
<feature type="non-terminal residue" evidence="1">
    <location>
        <position position="1"/>
    </location>
</feature>
<protein>
    <submittedName>
        <fullName evidence="1">Uncharacterized protein</fullName>
    </submittedName>
</protein>
<dbReference type="Proteomes" id="UP001152795">
    <property type="component" value="Unassembled WGS sequence"/>
</dbReference>
<dbReference type="Gene3D" id="2.60.120.260">
    <property type="entry name" value="Galactose-binding domain-like"/>
    <property type="match status" value="1"/>
</dbReference>
<sequence>TFYNQHSDSNAINKHRIDPFLRAQHVRLVVVSFTGTYPCMRVELYGCPESAASAANCYSTLGIRDGNLFPNTVFTGDEDIQQYKPHKGRLDSGNGWCTNNFEKPVIRVSVSQRDLE</sequence>
<comment type="caution">
    <text evidence="1">The sequence shown here is derived from an EMBL/GenBank/DDBJ whole genome shotgun (WGS) entry which is preliminary data.</text>
</comment>
<reference evidence="1" key="1">
    <citation type="submission" date="2020-04" db="EMBL/GenBank/DDBJ databases">
        <authorList>
            <person name="Alioto T."/>
            <person name="Alioto T."/>
            <person name="Gomez Garrido J."/>
        </authorList>
    </citation>
    <scope>NUCLEOTIDE SEQUENCE</scope>
    <source>
        <strain evidence="1">A484AB</strain>
    </source>
</reference>
<evidence type="ECO:0000313" key="1">
    <source>
        <dbReference type="EMBL" id="CAB4028102.1"/>
    </source>
</evidence>
<gene>
    <name evidence="1" type="ORF">PACLA_8A088960</name>
</gene>
<dbReference type="InterPro" id="IPR008979">
    <property type="entry name" value="Galactose-bd-like_sf"/>
</dbReference>
<feature type="non-terminal residue" evidence="1">
    <location>
        <position position="116"/>
    </location>
</feature>
<dbReference type="PROSITE" id="PS50022">
    <property type="entry name" value="FA58C_3"/>
    <property type="match status" value="1"/>
</dbReference>